<comment type="caution">
    <text evidence="1">The sequence shown here is derived from an EMBL/GenBank/DDBJ whole genome shotgun (WGS) entry which is preliminary data.</text>
</comment>
<name>A0A1R1AUA0_PAELA</name>
<dbReference type="AlphaFoldDB" id="A0A1R1AUA0"/>
<dbReference type="Proteomes" id="UP000187074">
    <property type="component" value="Unassembled WGS sequence"/>
</dbReference>
<proteinExistence type="predicted"/>
<dbReference type="STRING" id="1401.BK123_28940"/>
<dbReference type="OrthoDB" id="2057321at2"/>
<protein>
    <recommendedName>
        <fullName evidence="3">STAS/SEC14 domain-containing protein</fullName>
    </recommendedName>
</protein>
<dbReference type="EMBL" id="MRTF01000012">
    <property type="protein sequence ID" value="OME88979.1"/>
    <property type="molecule type" value="Genomic_DNA"/>
</dbReference>
<evidence type="ECO:0008006" key="3">
    <source>
        <dbReference type="Google" id="ProtNLM"/>
    </source>
</evidence>
<gene>
    <name evidence="1" type="ORF">BK123_28940</name>
</gene>
<reference evidence="1 2" key="1">
    <citation type="submission" date="2016-11" db="EMBL/GenBank/DDBJ databases">
        <title>Paenibacillus species isolates.</title>
        <authorList>
            <person name="Beno S.M."/>
        </authorList>
    </citation>
    <scope>NUCLEOTIDE SEQUENCE [LARGE SCALE GENOMIC DNA]</scope>
    <source>
        <strain evidence="1 2">FSL F4-0100</strain>
    </source>
</reference>
<evidence type="ECO:0000313" key="1">
    <source>
        <dbReference type="EMBL" id="OME88979.1"/>
    </source>
</evidence>
<sequence length="127" mass="14882">MKSPGGSIFPYYYKGGEIHSLKYGNKYKDEETLFELMKQEEDFIIKTNKKLKIWVDMYTIPVTSTVLQELINNLKNLDNYIERLSFVGLSAINEWRLKRSIKKAGVTLKISYYSDPEEAKTWLVSEK</sequence>
<accession>A0A1R1AUA0</accession>
<evidence type="ECO:0000313" key="2">
    <source>
        <dbReference type="Proteomes" id="UP000187074"/>
    </source>
</evidence>
<dbReference type="RefSeq" id="WP_076325803.1">
    <property type="nucleotide sequence ID" value="NZ_MRTF01000012.1"/>
</dbReference>
<organism evidence="1 2">
    <name type="scientific">Paenibacillus lautus</name>
    <name type="common">Bacillus lautus</name>
    <dbReference type="NCBI Taxonomy" id="1401"/>
    <lineage>
        <taxon>Bacteria</taxon>
        <taxon>Bacillati</taxon>
        <taxon>Bacillota</taxon>
        <taxon>Bacilli</taxon>
        <taxon>Bacillales</taxon>
        <taxon>Paenibacillaceae</taxon>
        <taxon>Paenibacillus</taxon>
    </lineage>
</organism>